<proteinExistence type="predicted"/>
<dbReference type="STRING" id="83401.SAMN05421742_10732"/>
<gene>
    <name evidence="7" type="ORF">SAMN05421742_10732</name>
</gene>
<reference evidence="8" key="1">
    <citation type="submission" date="2016-10" db="EMBL/GenBank/DDBJ databases">
        <authorList>
            <person name="Varghese N."/>
            <person name="Submissions S."/>
        </authorList>
    </citation>
    <scope>NUCLEOTIDE SEQUENCE [LARGE SCALE GENOMIC DNA]</scope>
    <source>
        <strain evidence="8">930I</strain>
    </source>
</reference>
<evidence type="ECO:0000256" key="3">
    <source>
        <dbReference type="ARBA" id="ARBA00023157"/>
    </source>
</evidence>
<feature type="domain" description="Thioredoxin" evidence="6">
    <location>
        <begin position="59"/>
        <end position="250"/>
    </location>
</feature>
<evidence type="ECO:0000256" key="2">
    <source>
        <dbReference type="ARBA" id="ARBA00023002"/>
    </source>
</evidence>
<dbReference type="GO" id="GO:0016853">
    <property type="term" value="F:isomerase activity"/>
    <property type="evidence" value="ECO:0007669"/>
    <property type="project" value="UniProtKB-KW"/>
</dbReference>
<evidence type="ECO:0000256" key="5">
    <source>
        <dbReference type="SAM" id="SignalP"/>
    </source>
</evidence>
<keyword evidence="3" id="KW-1015">Disulfide bond</keyword>
<dbReference type="CDD" id="cd03023">
    <property type="entry name" value="DsbA_Com1_like"/>
    <property type="match status" value="1"/>
</dbReference>
<keyword evidence="7" id="KW-0413">Isomerase</keyword>
<keyword evidence="4" id="KW-0676">Redox-active center</keyword>
<dbReference type="Proteomes" id="UP000217076">
    <property type="component" value="Unassembled WGS sequence"/>
</dbReference>
<dbReference type="PANTHER" id="PTHR13887:SF14">
    <property type="entry name" value="DISULFIDE BOND FORMATION PROTEIN D"/>
    <property type="match status" value="1"/>
</dbReference>
<protein>
    <submittedName>
        <fullName evidence="7">Protein-disulfide isomerase</fullName>
    </submittedName>
</protein>
<feature type="signal peptide" evidence="5">
    <location>
        <begin position="1"/>
        <end position="22"/>
    </location>
</feature>
<evidence type="ECO:0000259" key="6">
    <source>
        <dbReference type="PROSITE" id="PS51352"/>
    </source>
</evidence>
<dbReference type="EMBL" id="FNCV01000007">
    <property type="protein sequence ID" value="SDH46097.1"/>
    <property type="molecule type" value="Genomic_DNA"/>
</dbReference>
<dbReference type="AlphaFoldDB" id="A0A1G8CKM6"/>
<evidence type="ECO:0000256" key="1">
    <source>
        <dbReference type="ARBA" id="ARBA00022729"/>
    </source>
</evidence>
<accession>A0A1G8CKM6</accession>
<dbReference type="Gene3D" id="3.40.30.10">
    <property type="entry name" value="Glutaredoxin"/>
    <property type="match status" value="1"/>
</dbReference>
<keyword evidence="2" id="KW-0560">Oxidoreductase</keyword>
<keyword evidence="8" id="KW-1185">Reference proteome</keyword>
<evidence type="ECO:0000313" key="7">
    <source>
        <dbReference type="EMBL" id="SDH46097.1"/>
    </source>
</evidence>
<evidence type="ECO:0000313" key="8">
    <source>
        <dbReference type="Proteomes" id="UP000217076"/>
    </source>
</evidence>
<dbReference type="RefSeq" id="WP_092619858.1">
    <property type="nucleotide sequence ID" value="NZ_FNCV01000007.1"/>
</dbReference>
<dbReference type="SUPFAM" id="SSF52833">
    <property type="entry name" value="Thioredoxin-like"/>
    <property type="match status" value="1"/>
</dbReference>
<dbReference type="InterPro" id="IPR036249">
    <property type="entry name" value="Thioredoxin-like_sf"/>
</dbReference>
<sequence>MPRRLVPTAALFALLASGPALAADAPPFSGPEKAAIEEIVRDYLLANPEILLEMSQALEARQEQARQEAAQAAIQGNRAALFDDPATPELGNPDGDVAVVEFFDYRCGYCKRVFQPVLDAVRDDGKVRLLVKELPILGPQSVLAATAALAAREQDGYAAMHAALMTHRGGYDEATIGKLAGEAGLDAERLLADMADPQVQARIETALAANRALAGALGVSGTPAFVVGDTFVPGAISQETLVELIRQARTDG</sequence>
<dbReference type="PANTHER" id="PTHR13887">
    <property type="entry name" value="GLUTATHIONE S-TRANSFERASE KAPPA"/>
    <property type="match status" value="1"/>
</dbReference>
<feature type="chain" id="PRO_5011455441" evidence="5">
    <location>
        <begin position="23"/>
        <end position="252"/>
    </location>
</feature>
<organism evidence="7 8">
    <name type="scientific">Roseospirillum parvum</name>
    <dbReference type="NCBI Taxonomy" id="83401"/>
    <lineage>
        <taxon>Bacteria</taxon>
        <taxon>Pseudomonadati</taxon>
        <taxon>Pseudomonadota</taxon>
        <taxon>Alphaproteobacteria</taxon>
        <taxon>Rhodospirillales</taxon>
        <taxon>Rhodospirillaceae</taxon>
        <taxon>Roseospirillum</taxon>
    </lineage>
</organism>
<keyword evidence="1 5" id="KW-0732">Signal</keyword>
<dbReference type="OrthoDB" id="9780147at2"/>
<name>A0A1G8CKM6_9PROT</name>
<dbReference type="InterPro" id="IPR041205">
    <property type="entry name" value="ScsC_N"/>
</dbReference>
<dbReference type="Pfam" id="PF01323">
    <property type="entry name" value="DSBA"/>
    <property type="match status" value="1"/>
</dbReference>
<evidence type="ECO:0000256" key="4">
    <source>
        <dbReference type="ARBA" id="ARBA00023284"/>
    </source>
</evidence>
<dbReference type="Pfam" id="PF18312">
    <property type="entry name" value="ScsC_N"/>
    <property type="match status" value="1"/>
</dbReference>
<dbReference type="InterPro" id="IPR013766">
    <property type="entry name" value="Thioredoxin_domain"/>
</dbReference>
<dbReference type="InterPro" id="IPR001853">
    <property type="entry name" value="DSBA-like_thioredoxin_dom"/>
</dbReference>
<dbReference type="PROSITE" id="PS51352">
    <property type="entry name" value="THIOREDOXIN_2"/>
    <property type="match status" value="1"/>
</dbReference>
<dbReference type="GO" id="GO:0016491">
    <property type="term" value="F:oxidoreductase activity"/>
    <property type="evidence" value="ECO:0007669"/>
    <property type="project" value="UniProtKB-KW"/>
</dbReference>